<dbReference type="CDD" id="cd06171">
    <property type="entry name" value="Sigma70_r4"/>
    <property type="match status" value="1"/>
</dbReference>
<evidence type="ECO:0000313" key="9">
    <source>
        <dbReference type="Proteomes" id="UP000053235"/>
    </source>
</evidence>
<dbReference type="InterPro" id="IPR013325">
    <property type="entry name" value="RNA_pol_sigma_r2"/>
</dbReference>
<dbReference type="STRING" id="388408.LAX5112_04013"/>
<evidence type="ECO:0000256" key="5">
    <source>
        <dbReference type="SAM" id="MobiDB-lite"/>
    </source>
</evidence>
<dbReference type="InterPro" id="IPR013324">
    <property type="entry name" value="RNA_pol_sigma_r3/r4-like"/>
</dbReference>
<keyword evidence="4" id="KW-0804">Transcription</keyword>
<evidence type="ECO:0000256" key="3">
    <source>
        <dbReference type="ARBA" id="ARBA00023082"/>
    </source>
</evidence>
<dbReference type="Proteomes" id="UP000053235">
    <property type="component" value="Unassembled WGS sequence"/>
</dbReference>
<dbReference type="NCBIfam" id="TIGR02937">
    <property type="entry name" value="sigma70-ECF"/>
    <property type="match status" value="1"/>
</dbReference>
<dbReference type="InterPro" id="IPR039425">
    <property type="entry name" value="RNA_pol_sigma-70-like"/>
</dbReference>
<evidence type="ECO:0000313" key="8">
    <source>
        <dbReference type="EMBL" id="CTQ74867.1"/>
    </source>
</evidence>
<dbReference type="Pfam" id="PF04542">
    <property type="entry name" value="Sigma70_r2"/>
    <property type="match status" value="1"/>
</dbReference>
<dbReference type="InterPro" id="IPR013249">
    <property type="entry name" value="RNA_pol_sigma70_r4_t2"/>
</dbReference>
<dbReference type="PANTHER" id="PTHR43133:SF62">
    <property type="entry name" value="RNA POLYMERASE SIGMA FACTOR SIGZ"/>
    <property type="match status" value="1"/>
</dbReference>
<dbReference type="RefSeq" id="WP_040451072.1">
    <property type="nucleotide sequence ID" value="NZ_CXWD01000018.1"/>
</dbReference>
<dbReference type="EMBL" id="CXWD01000018">
    <property type="protein sequence ID" value="CTQ74867.1"/>
    <property type="molecule type" value="Genomic_DNA"/>
</dbReference>
<dbReference type="GO" id="GO:0016987">
    <property type="term" value="F:sigma factor activity"/>
    <property type="evidence" value="ECO:0007669"/>
    <property type="project" value="UniProtKB-KW"/>
</dbReference>
<evidence type="ECO:0000256" key="2">
    <source>
        <dbReference type="ARBA" id="ARBA00023015"/>
    </source>
</evidence>
<gene>
    <name evidence="8" type="primary">sigK</name>
    <name evidence="8" type="ORF">LAX5112_04013</name>
</gene>
<dbReference type="InterPro" id="IPR036388">
    <property type="entry name" value="WH-like_DNA-bd_sf"/>
</dbReference>
<evidence type="ECO:0000259" key="7">
    <source>
        <dbReference type="Pfam" id="PF08281"/>
    </source>
</evidence>
<dbReference type="Gene3D" id="1.10.10.10">
    <property type="entry name" value="Winged helix-like DNA-binding domain superfamily/Winged helix DNA-binding domain"/>
    <property type="match status" value="1"/>
</dbReference>
<dbReference type="AlphaFoldDB" id="A0A0M7AJQ0"/>
<feature type="domain" description="RNA polymerase sigma factor 70 region 4 type 2" evidence="7">
    <location>
        <begin position="123"/>
        <end position="173"/>
    </location>
</feature>
<organism evidence="8 9">
    <name type="scientific">Roseibium alexandrii</name>
    <dbReference type="NCBI Taxonomy" id="388408"/>
    <lineage>
        <taxon>Bacteria</taxon>
        <taxon>Pseudomonadati</taxon>
        <taxon>Pseudomonadota</taxon>
        <taxon>Alphaproteobacteria</taxon>
        <taxon>Hyphomicrobiales</taxon>
        <taxon>Stappiaceae</taxon>
        <taxon>Roseibium</taxon>
    </lineage>
</organism>
<keyword evidence="3" id="KW-0731">Sigma factor</keyword>
<dbReference type="InterPro" id="IPR014284">
    <property type="entry name" value="RNA_pol_sigma-70_dom"/>
</dbReference>
<dbReference type="SUPFAM" id="SSF88659">
    <property type="entry name" value="Sigma3 and sigma4 domains of RNA polymerase sigma factors"/>
    <property type="match status" value="1"/>
</dbReference>
<dbReference type="SUPFAM" id="SSF88946">
    <property type="entry name" value="Sigma2 domain of RNA polymerase sigma factors"/>
    <property type="match status" value="1"/>
</dbReference>
<dbReference type="InterPro" id="IPR007627">
    <property type="entry name" value="RNA_pol_sigma70_r2"/>
</dbReference>
<evidence type="ECO:0000256" key="4">
    <source>
        <dbReference type="ARBA" id="ARBA00023163"/>
    </source>
</evidence>
<dbReference type="GO" id="GO:0003677">
    <property type="term" value="F:DNA binding"/>
    <property type="evidence" value="ECO:0007669"/>
    <property type="project" value="InterPro"/>
</dbReference>
<feature type="region of interest" description="Disordered" evidence="5">
    <location>
        <begin position="92"/>
        <end position="111"/>
    </location>
</feature>
<accession>A0A0M7AJQ0</accession>
<name>A0A0M7AJQ0_9HYPH</name>
<keyword evidence="9" id="KW-1185">Reference proteome</keyword>
<keyword evidence="2" id="KW-0805">Transcription regulation</keyword>
<evidence type="ECO:0000256" key="1">
    <source>
        <dbReference type="ARBA" id="ARBA00010641"/>
    </source>
</evidence>
<feature type="domain" description="RNA polymerase sigma-70 region 2" evidence="6">
    <location>
        <begin position="26"/>
        <end position="93"/>
    </location>
</feature>
<dbReference type="GO" id="GO:0006352">
    <property type="term" value="P:DNA-templated transcription initiation"/>
    <property type="evidence" value="ECO:0007669"/>
    <property type="project" value="InterPro"/>
</dbReference>
<dbReference type="PANTHER" id="PTHR43133">
    <property type="entry name" value="RNA POLYMERASE ECF-TYPE SIGMA FACTO"/>
    <property type="match status" value="1"/>
</dbReference>
<evidence type="ECO:0000259" key="6">
    <source>
        <dbReference type="Pfam" id="PF04542"/>
    </source>
</evidence>
<comment type="similarity">
    <text evidence="1">Belongs to the sigma-70 factor family. ECF subfamily.</text>
</comment>
<dbReference type="Pfam" id="PF08281">
    <property type="entry name" value="Sigma70_r4_2"/>
    <property type="match status" value="1"/>
</dbReference>
<dbReference type="Gene3D" id="1.10.1740.10">
    <property type="match status" value="1"/>
</dbReference>
<sequence>MAQTQYFSDLIVKVATSRDKAAFVELFDHFAPRLKGYLMKQGADDAVAEEVAQDVMVTLWRKADLFDPRKSSASTWLFRIARNRRIDRLRRQKTAELDPEEPALQPTPLPDVADEMDARLREERVRAAMASLPEEQKEVVRLAFFIGLSHSEISDQTGLPLGTVKSRIRLAFGRLRQLIETDEAVDVN</sequence>
<reference evidence="9" key="1">
    <citation type="submission" date="2015-07" db="EMBL/GenBank/DDBJ databases">
        <authorList>
            <person name="Rodrigo-Torres Lidia"/>
            <person name="Arahal R.David."/>
        </authorList>
    </citation>
    <scope>NUCLEOTIDE SEQUENCE [LARGE SCALE GENOMIC DNA]</scope>
    <source>
        <strain evidence="9">CECT 5112</strain>
    </source>
</reference>
<dbReference type="OrthoDB" id="9784272at2"/>
<proteinExistence type="inferred from homology"/>
<protein>
    <submittedName>
        <fullName evidence="8">Sigma-K factor</fullName>
    </submittedName>
</protein>